<comment type="caution">
    <text evidence="2">The sequence shown here is derived from an EMBL/GenBank/DDBJ whole genome shotgun (WGS) entry which is preliminary data.</text>
</comment>
<sequence>MKRTLVALGAAALTLTLAGCDKSPGKDEVTQAMNNTLSRQIEQLKGIAQQMGDGGERLKDLTYDVQIDDVKDCGHPAPKKDAKKGDTPTDDESIWSCHVTGKVVVDGKAQAIDDDVVLYKNDKDEWLAR</sequence>
<evidence type="ECO:0008006" key="4">
    <source>
        <dbReference type="Google" id="ProtNLM"/>
    </source>
</evidence>
<evidence type="ECO:0000313" key="2">
    <source>
        <dbReference type="EMBL" id="MCX2522645.1"/>
    </source>
</evidence>
<dbReference type="Proteomes" id="UP001165678">
    <property type="component" value="Unassembled WGS sequence"/>
</dbReference>
<accession>A0AA41ZKY5</accession>
<protein>
    <recommendedName>
        <fullName evidence="4">Lipoprotein</fullName>
    </recommendedName>
</protein>
<name>A0AA41ZKY5_9GAMM</name>
<dbReference type="AlphaFoldDB" id="A0AA41ZKY5"/>
<gene>
    <name evidence="2" type="ORF">OQ287_00120</name>
</gene>
<feature type="compositionally biased region" description="Basic and acidic residues" evidence="1">
    <location>
        <begin position="72"/>
        <end position="87"/>
    </location>
</feature>
<evidence type="ECO:0000313" key="3">
    <source>
        <dbReference type="Proteomes" id="UP001165678"/>
    </source>
</evidence>
<organism evidence="2 3">
    <name type="scientific">Larsenimonas rhizosphaerae</name>
    <dbReference type="NCBI Taxonomy" id="2944682"/>
    <lineage>
        <taxon>Bacteria</taxon>
        <taxon>Pseudomonadati</taxon>
        <taxon>Pseudomonadota</taxon>
        <taxon>Gammaproteobacteria</taxon>
        <taxon>Oceanospirillales</taxon>
        <taxon>Halomonadaceae</taxon>
        <taxon>Larsenimonas</taxon>
    </lineage>
</organism>
<dbReference type="EMBL" id="JAPIVE010000001">
    <property type="protein sequence ID" value="MCX2522645.1"/>
    <property type="molecule type" value="Genomic_DNA"/>
</dbReference>
<dbReference type="PROSITE" id="PS51257">
    <property type="entry name" value="PROKAR_LIPOPROTEIN"/>
    <property type="match status" value="1"/>
</dbReference>
<reference evidence="2" key="1">
    <citation type="submission" date="2022-11" db="EMBL/GenBank/DDBJ databases">
        <title>Larsenimonas rhizosphaerae sp. nov., isolated from a tidal mudflat.</title>
        <authorList>
            <person name="Lee S.D."/>
            <person name="Kim I.S."/>
        </authorList>
    </citation>
    <scope>NUCLEOTIDE SEQUENCE</scope>
    <source>
        <strain evidence="2">GH2-1</strain>
    </source>
</reference>
<dbReference type="RefSeq" id="WP_250935767.1">
    <property type="nucleotide sequence ID" value="NZ_JAMLJK010000001.1"/>
</dbReference>
<keyword evidence="3" id="KW-1185">Reference proteome</keyword>
<proteinExistence type="predicted"/>
<evidence type="ECO:0000256" key="1">
    <source>
        <dbReference type="SAM" id="MobiDB-lite"/>
    </source>
</evidence>
<feature type="region of interest" description="Disordered" evidence="1">
    <location>
        <begin position="72"/>
        <end position="92"/>
    </location>
</feature>